<evidence type="ECO:0000256" key="2">
    <source>
        <dbReference type="ARBA" id="ARBA00023163"/>
    </source>
</evidence>
<dbReference type="InterPro" id="IPR001034">
    <property type="entry name" value="DeoR_HTH"/>
</dbReference>
<dbReference type="Gene3D" id="3.40.50.1360">
    <property type="match status" value="1"/>
</dbReference>
<dbReference type="Pfam" id="PF00455">
    <property type="entry name" value="DeoRC"/>
    <property type="match status" value="1"/>
</dbReference>
<evidence type="ECO:0000256" key="1">
    <source>
        <dbReference type="ARBA" id="ARBA00023015"/>
    </source>
</evidence>
<organism evidence="4 5">
    <name type="scientific">Tetragenococcus osmophilus</name>
    <dbReference type="NCBI Taxonomy" id="526944"/>
    <lineage>
        <taxon>Bacteria</taxon>
        <taxon>Bacillati</taxon>
        <taxon>Bacillota</taxon>
        <taxon>Bacilli</taxon>
        <taxon>Lactobacillales</taxon>
        <taxon>Enterococcaceae</taxon>
        <taxon>Tetragenococcus</taxon>
    </lineage>
</organism>
<sequence>MIGKQSEGYSLATNQFAYAQERKNKILEILKTQERVQVAELVDFFQVSGSTVRTDLRELEKEQQLIRTHGGAIPTNQRSFEDFPSSREITKGKTKIAQAAVEFINDGDSLAIDTGTSCLAFAQALAQSNKTQLKIITYDLRIATYLSENTDYEIVSVGGLIRNGFEYSAGEFAINQLKTFLVDKAIIATTSFSVTNGFSTPNVTTAELKRTLFEIARQKIILCNKEKIGKDSFKVFVETEQADTLIVDKVLNKQQQKLIEEKNVDLIIAN</sequence>
<dbReference type="PRINTS" id="PR00037">
    <property type="entry name" value="HTHLACR"/>
</dbReference>
<dbReference type="EMBL" id="CP027783">
    <property type="protein sequence ID" value="AYW48413.1"/>
    <property type="molecule type" value="Genomic_DNA"/>
</dbReference>
<dbReference type="SMART" id="SM01134">
    <property type="entry name" value="DeoRC"/>
    <property type="match status" value="1"/>
</dbReference>
<protein>
    <submittedName>
        <fullName evidence="4">DeoR/GlpR transcriptional regulator</fullName>
    </submittedName>
</protein>
<dbReference type="Gene3D" id="1.10.10.10">
    <property type="entry name" value="Winged helix-like DNA-binding domain superfamily/Winged helix DNA-binding domain"/>
    <property type="match status" value="1"/>
</dbReference>
<dbReference type="Pfam" id="PF08220">
    <property type="entry name" value="HTH_DeoR"/>
    <property type="match status" value="1"/>
</dbReference>
<reference evidence="4 5" key="1">
    <citation type="journal article" date="2012" name="Int. J. Syst. Evol. Microbiol.">
        <title>Characterization of Tetragenococcus strains from sugar thick juice reveals a novel species, Tetragenococcus osmophilus sp. nov., and divides Tetragenococcus halophilus into two subspecies, T. halophilus subsp. halophilus subsp. nov. and T. halophilus subsp. flandriensis subsp. nov.</title>
        <authorList>
            <person name="Juste A."/>
            <person name="Van Trappen S."/>
            <person name="Verreth C."/>
            <person name="Cleenwerck I."/>
            <person name="De Vos P."/>
            <person name="Lievens B."/>
            <person name="Willems K.A."/>
        </authorList>
    </citation>
    <scope>NUCLEOTIDE SEQUENCE [LARGE SCALE GENOMIC DNA]</scope>
    <source>
        <strain evidence="4 5">JCM 31126</strain>
    </source>
</reference>
<dbReference type="Proteomes" id="UP000268310">
    <property type="component" value="Chromosome"/>
</dbReference>
<dbReference type="InterPro" id="IPR050313">
    <property type="entry name" value="Carb_Metab_HTH_regulators"/>
</dbReference>
<dbReference type="SUPFAM" id="SSF100950">
    <property type="entry name" value="NagB/RpiA/CoA transferase-like"/>
    <property type="match status" value="1"/>
</dbReference>
<name>A0ABM7AAD5_9ENTE</name>
<evidence type="ECO:0000313" key="5">
    <source>
        <dbReference type="Proteomes" id="UP000268310"/>
    </source>
</evidence>
<feature type="domain" description="HTH deoR-type" evidence="3">
    <location>
        <begin position="19"/>
        <end position="74"/>
    </location>
</feature>
<evidence type="ECO:0000259" key="3">
    <source>
        <dbReference type="PROSITE" id="PS51000"/>
    </source>
</evidence>
<dbReference type="InterPro" id="IPR036388">
    <property type="entry name" value="WH-like_DNA-bd_sf"/>
</dbReference>
<gene>
    <name evidence="4" type="ORF">C7K38_08575</name>
</gene>
<dbReference type="SMART" id="SM00420">
    <property type="entry name" value="HTH_DEOR"/>
    <property type="match status" value="1"/>
</dbReference>
<dbReference type="PROSITE" id="PS51000">
    <property type="entry name" value="HTH_DEOR_2"/>
    <property type="match status" value="1"/>
</dbReference>
<accession>A0ABM7AAD5</accession>
<dbReference type="PANTHER" id="PTHR30363">
    <property type="entry name" value="HTH-TYPE TRANSCRIPTIONAL REGULATOR SRLR-RELATED"/>
    <property type="match status" value="1"/>
</dbReference>
<dbReference type="InterPro" id="IPR014036">
    <property type="entry name" value="DeoR-like_C"/>
</dbReference>
<keyword evidence="2" id="KW-0804">Transcription</keyword>
<dbReference type="SUPFAM" id="SSF46785">
    <property type="entry name" value="Winged helix' DNA-binding domain"/>
    <property type="match status" value="1"/>
</dbReference>
<dbReference type="InterPro" id="IPR036390">
    <property type="entry name" value="WH_DNA-bd_sf"/>
</dbReference>
<proteinExistence type="predicted"/>
<dbReference type="InterPro" id="IPR037171">
    <property type="entry name" value="NagB/RpiA_transferase-like"/>
</dbReference>
<keyword evidence="5" id="KW-1185">Reference proteome</keyword>
<keyword evidence="1" id="KW-0805">Transcription regulation</keyword>
<evidence type="ECO:0000313" key="4">
    <source>
        <dbReference type="EMBL" id="AYW48413.1"/>
    </source>
</evidence>
<dbReference type="PANTHER" id="PTHR30363:SF44">
    <property type="entry name" value="AGA OPERON TRANSCRIPTIONAL REPRESSOR-RELATED"/>
    <property type="match status" value="1"/>
</dbReference>